<dbReference type="PANTHER" id="PTHR43760:SF1">
    <property type="entry name" value="ENDORIBONUCLEASE L-PSP_CHORISMATE MUTASE-LIKE DOMAIN-CONTAINING PROTEIN"/>
    <property type="match status" value="1"/>
</dbReference>
<sequence>MNRDNQWRLVADRFGFPVDDEIKVGGKYTPVLIDGEMAYVAGQIPRIGETVHFVGCAGDTISVEDARRATGVSALRALSLIHRACGSLDAIVSVPRISVFVRSAPDFTLQSEVADGASDVLFEVLGESGVHTRTSVGVLQLPKGAVAEVDFIFRIRPSSK</sequence>
<feature type="domain" description="Endoribonuclease L-PSP/chorismate mutase-like" evidence="1">
    <location>
        <begin position="20"/>
        <end position="135"/>
    </location>
</feature>
<reference evidence="2 3" key="1">
    <citation type="submission" date="2019-08" db="EMBL/GenBank/DDBJ databases">
        <authorList>
            <person name="Peeters C."/>
        </authorList>
    </citation>
    <scope>NUCLEOTIDE SEQUENCE [LARGE SCALE GENOMIC DNA]</scope>
    <source>
        <strain evidence="2 3">LMG 31115</strain>
    </source>
</reference>
<name>A0A5E4XDW0_9BURK</name>
<organism evidence="2 3">
    <name type="scientific">Pandoraea iniqua</name>
    <dbReference type="NCBI Taxonomy" id="2508288"/>
    <lineage>
        <taxon>Bacteria</taxon>
        <taxon>Pseudomonadati</taxon>
        <taxon>Pseudomonadota</taxon>
        <taxon>Betaproteobacteria</taxon>
        <taxon>Burkholderiales</taxon>
        <taxon>Burkholderiaceae</taxon>
        <taxon>Pandoraea</taxon>
    </lineage>
</organism>
<evidence type="ECO:0000259" key="1">
    <source>
        <dbReference type="Pfam" id="PF14588"/>
    </source>
</evidence>
<gene>
    <name evidence="2" type="ORF">PIN31115_03802</name>
</gene>
<dbReference type="Pfam" id="PF14588">
    <property type="entry name" value="YjgF_endoribonc"/>
    <property type="match status" value="1"/>
</dbReference>
<keyword evidence="3" id="KW-1185">Reference proteome</keyword>
<dbReference type="RefSeq" id="WP_150685366.1">
    <property type="nucleotide sequence ID" value="NZ_CABPSI010000004.1"/>
</dbReference>
<evidence type="ECO:0000313" key="3">
    <source>
        <dbReference type="Proteomes" id="UP000333828"/>
    </source>
</evidence>
<dbReference type="EMBL" id="CABPSI010000004">
    <property type="protein sequence ID" value="VVE34350.1"/>
    <property type="molecule type" value="Genomic_DNA"/>
</dbReference>
<proteinExistence type="predicted"/>
<dbReference type="Proteomes" id="UP000333828">
    <property type="component" value="Unassembled WGS sequence"/>
</dbReference>
<accession>A0A5E4XDW0</accession>
<dbReference type="CDD" id="cd02199">
    <property type="entry name" value="YjgF_YER057c_UK114_like_1"/>
    <property type="match status" value="1"/>
</dbReference>
<dbReference type="Gene3D" id="3.30.1330.40">
    <property type="entry name" value="RutC-like"/>
    <property type="match status" value="1"/>
</dbReference>
<dbReference type="PANTHER" id="PTHR43760">
    <property type="entry name" value="ENDORIBONUCLEASE-RELATED"/>
    <property type="match status" value="1"/>
</dbReference>
<dbReference type="InterPro" id="IPR035959">
    <property type="entry name" value="RutC-like_sf"/>
</dbReference>
<dbReference type="InterPro" id="IPR013813">
    <property type="entry name" value="Endoribo_LPSP/chorism_mut-like"/>
</dbReference>
<protein>
    <submittedName>
        <fullName evidence="2">Endoribonuclease L-PSP</fullName>
    </submittedName>
</protein>
<dbReference type="AlphaFoldDB" id="A0A5E4XDW0"/>
<dbReference type="SUPFAM" id="SSF55298">
    <property type="entry name" value="YjgF-like"/>
    <property type="match status" value="1"/>
</dbReference>
<evidence type="ECO:0000313" key="2">
    <source>
        <dbReference type="EMBL" id="VVE34350.1"/>
    </source>
</evidence>